<evidence type="ECO:0000313" key="14">
    <source>
        <dbReference type="Proteomes" id="UP000184315"/>
    </source>
</evidence>
<evidence type="ECO:0000256" key="9">
    <source>
        <dbReference type="ARBA" id="ARBA00023098"/>
    </source>
</evidence>
<accession>A0A1J1LRS1</accession>
<dbReference type="OrthoDB" id="19906at2"/>
<comment type="subcellular location">
    <subcellularLocation>
        <location evidence="2">Membrane</location>
        <topology evidence="2">Multi-pass membrane protein</topology>
    </subcellularLocation>
</comment>
<feature type="transmembrane region" description="Helical" evidence="11">
    <location>
        <begin position="209"/>
        <end position="230"/>
    </location>
</feature>
<protein>
    <submittedName>
        <fullName evidence="13">Putative fatty-acid desaturase</fullName>
        <ecNumber evidence="13">1.14.19.-</ecNumber>
    </submittedName>
</protein>
<dbReference type="InterPro" id="IPR015876">
    <property type="entry name" value="Acyl-CoA_DS"/>
</dbReference>
<name>A0A1J1LRS1_9CYAN</name>
<dbReference type="PANTHER" id="PTHR11351">
    <property type="entry name" value="ACYL-COA DESATURASE"/>
    <property type="match status" value="1"/>
</dbReference>
<dbReference type="STRING" id="671072.PL9214640240"/>
<keyword evidence="4 11" id="KW-0812">Transmembrane</keyword>
<organism evidence="13 14">
    <name type="scientific">Planktothrix tepida PCC 9214</name>
    <dbReference type="NCBI Taxonomy" id="671072"/>
    <lineage>
        <taxon>Bacteria</taxon>
        <taxon>Bacillati</taxon>
        <taxon>Cyanobacteriota</taxon>
        <taxon>Cyanophyceae</taxon>
        <taxon>Oscillatoriophycideae</taxon>
        <taxon>Oscillatoriales</taxon>
        <taxon>Microcoleaceae</taxon>
        <taxon>Planktothrix</taxon>
    </lineage>
</organism>
<dbReference type="GO" id="GO:0006631">
    <property type="term" value="P:fatty acid metabolic process"/>
    <property type="evidence" value="ECO:0007669"/>
    <property type="project" value="UniProtKB-KW"/>
</dbReference>
<dbReference type="PANTHER" id="PTHR11351:SF3">
    <property type="entry name" value="BLL4393 PROTEIN"/>
    <property type="match status" value="1"/>
</dbReference>
<dbReference type="RefSeq" id="WP_072720702.1">
    <property type="nucleotide sequence ID" value="NZ_LN889812.1"/>
</dbReference>
<evidence type="ECO:0000256" key="4">
    <source>
        <dbReference type="ARBA" id="ARBA00022692"/>
    </source>
</evidence>
<comment type="cofactor">
    <cofactor evidence="1">
        <name>Fe(2+)</name>
        <dbReference type="ChEBI" id="CHEBI:29033"/>
    </cofactor>
</comment>
<evidence type="ECO:0000256" key="3">
    <source>
        <dbReference type="ARBA" id="ARBA00008749"/>
    </source>
</evidence>
<comment type="similarity">
    <text evidence="3">Belongs to the fatty acid desaturase type 2 family.</text>
</comment>
<dbReference type="GO" id="GO:0016020">
    <property type="term" value="C:membrane"/>
    <property type="evidence" value="ECO:0007669"/>
    <property type="project" value="UniProtKB-SubCell"/>
</dbReference>
<dbReference type="Pfam" id="PF00487">
    <property type="entry name" value="FA_desaturase"/>
    <property type="match status" value="1"/>
</dbReference>
<dbReference type="GO" id="GO:0016717">
    <property type="term" value="F:oxidoreductase activity, acting on paired donors, with oxidation of a pair of donors resulting in the reduction of molecular oxygen to two molecules of water"/>
    <property type="evidence" value="ECO:0007669"/>
    <property type="project" value="InterPro"/>
</dbReference>
<evidence type="ECO:0000256" key="1">
    <source>
        <dbReference type="ARBA" id="ARBA00001954"/>
    </source>
</evidence>
<dbReference type="EMBL" id="CZDF01000171">
    <property type="protein sequence ID" value="CUR34233.1"/>
    <property type="molecule type" value="Genomic_DNA"/>
</dbReference>
<sequence length="317" mass="35634">MTTHFDTAIPNQKTKVISNDYIKGLQYKHFWWYNFIPFLGTIVAIISLLWLPIGPIEIGMLIVMWALTMTGVSVGFHRYYTHRAFKTHQSIRVIFAILGSVAAQGPLISWVAVHRRHHECSDLPGDPHSPNLHGQGFLGTLKGLWHSHVGWLIDHDYPNPTYYAPELLRDQSISKISRLYLVWVLLGLAIPTMIGGLLHLSLIGALQGFLWGGVVRLFIVDNIILSVNSVSHVYGTRGFKTGDQSKNNPWVAIPTFGESWQNNHHAFESSAAIGLKGWQIDIGYAVIWILEKLGWAWDVNLPTAKMIEAKTITLAQD</sequence>
<dbReference type="AlphaFoldDB" id="A0A1J1LRS1"/>
<evidence type="ECO:0000256" key="5">
    <source>
        <dbReference type="ARBA" id="ARBA00022832"/>
    </source>
</evidence>
<dbReference type="EC" id="1.14.19.-" evidence="13"/>
<feature type="transmembrane region" description="Helical" evidence="11">
    <location>
        <begin position="179"/>
        <end position="203"/>
    </location>
</feature>
<evidence type="ECO:0000256" key="11">
    <source>
        <dbReference type="SAM" id="Phobius"/>
    </source>
</evidence>
<keyword evidence="8" id="KW-0408">Iron</keyword>
<feature type="domain" description="Fatty acid desaturase" evidence="12">
    <location>
        <begin position="64"/>
        <end position="268"/>
    </location>
</feature>
<feature type="transmembrane region" description="Helical" evidence="11">
    <location>
        <begin position="58"/>
        <end position="79"/>
    </location>
</feature>
<keyword evidence="9" id="KW-0443">Lipid metabolism</keyword>
<evidence type="ECO:0000256" key="2">
    <source>
        <dbReference type="ARBA" id="ARBA00004141"/>
    </source>
</evidence>
<keyword evidence="5" id="KW-0276">Fatty acid metabolism</keyword>
<evidence type="ECO:0000256" key="10">
    <source>
        <dbReference type="ARBA" id="ARBA00023136"/>
    </source>
</evidence>
<dbReference type="Proteomes" id="UP000184315">
    <property type="component" value="Unassembled WGS sequence"/>
</dbReference>
<dbReference type="CDD" id="cd03505">
    <property type="entry name" value="Delta9-FADS-like"/>
    <property type="match status" value="1"/>
</dbReference>
<evidence type="ECO:0000256" key="8">
    <source>
        <dbReference type="ARBA" id="ARBA00023004"/>
    </source>
</evidence>
<keyword evidence="10 11" id="KW-0472">Membrane</keyword>
<keyword evidence="7 13" id="KW-0560">Oxidoreductase</keyword>
<feature type="transmembrane region" description="Helical" evidence="11">
    <location>
        <begin position="30"/>
        <end position="51"/>
    </location>
</feature>
<evidence type="ECO:0000313" key="13">
    <source>
        <dbReference type="EMBL" id="CUR34233.1"/>
    </source>
</evidence>
<evidence type="ECO:0000256" key="7">
    <source>
        <dbReference type="ARBA" id="ARBA00023002"/>
    </source>
</evidence>
<evidence type="ECO:0000256" key="6">
    <source>
        <dbReference type="ARBA" id="ARBA00022989"/>
    </source>
</evidence>
<keyword evidence="6 11" id="KW-1133">Transmembrane helix</keyword>
<proteinExistence type="inferred from homology"/>
<evidence type="ECO:0000259" key="12">
    <source>
        <dbReference type="Pfam" id="PF00487"/>
    </source>
</evidence>
<reference evidence="14" key="1">
    <citation type="submission" date="2015-10" db="EMBL/GenBank/DDBJ databases">
        <authorList>
            <person name="Regsiter A."/>
            <person name="william w."/>
        </authorList>
    </citation>
    <scope>NUCLEOTIDE SEQUENCE [LARGE SCALE GENOMIC DNA]</scope>
</reference>
<keyword evidence="14" id="KW-1185">Reference proteome</keyword>
<dbReference type="PRINTS" id="PR00075">
    <property type="entry name" value="FACDDSATRASE"/>
</dbReference>
<gene>
    <name evidence="13" type="ORF">PL9214640240</name>
</gene>
<dbReference type="InterPro" id="IPR005804">
    <property type="entry name" value="FA_desaturase_dom"/>
</dbReference>